<evidence type="ECO:0000313" key="2">
    <source>
        <dbReference type="EMBL" id="KAL0469008.1"/>
    </source>
</evidence>
<keyword evidence="3" id="KW-1185">Reference proteome</keyword>
<reference evidence="2 3" key="1">
    <citation type="submission" date="2023-09" db="EMBL/GenBank/DDBJ databases">
        <title>Multi-omics analysis of a traditional fermented food reveals byproduct-associated fungal strains for waste-to-food upcycling.</title>
        <authorList>
            <consortium name="Lawrence Berkeley National Laboratory"/>
            <person name="Rekdal V.M."/>
            <person name="Villalobos-Escobedo J.M."/>
            <person name="Rodriguez-Valeron N."/>
            <person name="Garcia M.O."/>
            <person name="Vasquez D.P."/>
            <person name="Damayanti I."/>
            <person name="Sorensen P.M."/>
            <person name="Baidoo E.E."/>
            <person name="De Carvalho A.C."/>
            <person name="Riley R."/>
            <person name="Lipzen A."/>
            <person name="He G."/>
            <person name="Yan M."/>
            <person name="Haridas S."/>
            <person name="Daum C."/>
            <person name="Yoshinaga Y."/>
            <person name="Ng V."/>
            <person name="Grigoriev I.V."/>
            <person name="Munk R."/>
            <person name="Nuraida L."/>
            <person name="Wijaya C.H."/>
            <person name="Morales P.-C."/>
            <person name="Keasling J.D."/>
        </authorList>
    </citation>
    <scope>NUCLEOTIDE SEQUENCE [LARGE SCALE GENOMIC DNA]</scope>
    <source>
        <strain evidence="2 3">FGSC 2613</strain>
    </source>
</reference>
<dbReference type="PANTHER" id="PTHR21521:SF0">
    <property type="entry name" value="AMUN, ISOFORM A"/>
    <property type="match status" value="1"/>
</dbReference>
<dbReference type="PANTHER" id="PTHR21521">
    <property type="entry name" value="AMUN, ISOFORM A"/>
    <property type="match status" value="1"/>
</dbReference>
<dbReference type="EMBL" id="JAVLET010000006">
    <property type="protein sequence ID" value="KAL0469008.1"/>
    <property type="molecule type" value="Genomic_DNA"/>
</dbReference>
<comment type="caution">
    <text evidence="2">The sequence shown here is derived from an EMBL/GenBank/DDBJ whole genome shotgun (WGS) entry which is preliminary data.</text>
</comment>
<feature type="region of interest" description="Disordered" evidence="1">
    <location>
        <begin position="224"/>
        <end position="267"/>
    </location>
</feature>
<protein>
    <submittedName>
        <fullName evidence="2">Uncharacterized protein</fullName>
    </submittedName>
</protein>
<name>A0ABR3DAY3_NEUIN</name>
<gene>
    <name evidence="2" type="ORF">QR685DRAFT_555133</name>
</gene>
<evidence type="ECO:0000256" key="1">
    <source>
        <dbReference type="SAM" id="MobiDB-lite"/>
    </source>
</evidence>
<sequence length="267" mass="29130">MAKPSPLSAAKISLAAFNEVLGRYPACIQAISQDKGAKPGQKTLAELDEYRYGEAVTAFGPEKADTKSIGVDEVKTLVEWKLRHGKFRPTLMKLVSSNDPNLVQTTVQDAVKQYQDKSDISGALGILTKLKGIGPATASLLLAVHDPDHVIFFADEAYYWLCGDGKKVPLKYNVKEYNSLCQKSQALSQRLGVKAIDIERVAFVLMRQESGDIAAASATLDLEPSVSSVAKVTPPKTKRKTVDDNTNDPEPPVRRSKRTKHGFESEA</sequence>
<evidence type="ECO:0000313" key="3">
    <source>
        <dbReference type="Proteomes" id="UP001451303"/>
    </source>
</evidence>
<dbReference type="Proteomes" id="UP001451303">
    <property type="component" value="Unassembled WGS sequence"/>
</dbReference>
<accession>A0ABR3DAY3</accession>
<proteinExistence type="predicted"/>
<organism evidence="2 3">
    <name type="scientific">Neurospora intermedia</name>
    <dbReference type="NCBI Taxonomy" id="5142"/>
    <lineage>
        <taxon>Eukaryota</taxon>
        <taxon>Fungi</taxon>
        <taxon>Dikarya</taxon>
        <taxon>Ascomycota</taxon>
        <taxon>Pezizomycotina</taxon>
        <taxon>Sordariomycetes</taxon>
        <taxon>Sordariomycetidae</taxon>
        <taxon>Sordariales</taxon>
        <taxon>Sordariaceae</taxon>
        <taxon>Neurospora</taxon>
    </lineage>
</organism>